<proteinExistence type="predicted"/>
<evidence type="ECO:0000256" key="2">
    <source>
        <dbReference type="SAM" id="MobiDB-lite"/>
    </source>
</evidence>
<gene>
    <name evidence="3" type="ORF">ACHAWU_008428</name>
</gene>
<reference evidence="3 4" key="1">
    <citation type="submission" date="2024-10" db="EMBL/GenBank/DDBJ databases">
        <title>Updated reference genomes for cyclostephanoid diatoms.</title>
        <authorList>
            <person name="Roberts W.R."/>
            <person name="Alverson A.J."/>
        </authorList>
    </citation>
    <scope>NUCLEOTIDE SEQUENCE [LARGE SCALE GENOMIC DNA]</scope>
    <source>
        <strain evidence="3 4">AJA232-27</strain>
    </source>
</reference>
<feature type="compositionally biased region" description="Gly residues" evidence="2">
    <location>
        <begin position="19"/>
        <end position="28"/>
    </location>
</feature>
<feature type="compositionally biased region" description="Basic and acidic residues" evidence="2">
    <location>
        <begin position="496"/>
        <end position="509"/>
    </location>
</feature>
<comment type="caution">
    <text evidence="3">The sequence shown here is derived from an EMBL/GenBank/DDBJ whole genome shotgun (WGS) entry which is preliminary data.</text>
</comment>
<evidence type="ECO:0000313" key="4">
    <source>
        <dbReference type="Proteomes" id="UP001530293"/>
    </source>
</evidence>
<keyword evidence="1" id="KW-0175">Coiled coil</keyword>
<evidence type="ECO:0000256" key="1">
    <source>
        <dbReference type="SAM" id="Coils"/>
    </source>
</evidence>
<dbReference type="EMBL" id="JALLBG020000268">
    <property type="protein sequence ID" value="KAL3757267.1"/>
    <property type="molecule type" value="Genomic_DNA"/>
</dbReference>
<feature type="coiled-coil region" evidence="1">
    <location>
        <begin position="280"/>
        <end position="327"/>
    </location>
</feature>
<dbReference type="Proteomes" id="UP001530293">
    <property type="component" value="Unassembled WGS sequence"/>
</dbReference>
<feature type="compositionally biased region" description="Polar residues" evidence="2">
    <location>
        <begin position="225"/>
        <end position="234"/>
    </location>
</feature>
<feature type="region of interest" description="Disordered" evidence="2">
    <location>
        <begin position="334"/>
        <end position="550"/>
    </location>
</feature>
<organism evidence="3 4">
    <name type="scientific">Discostella pseudostelligera</name>
    <dbReference type="NCBI Taxonomy" id="259834"/>
    <lineage>
        <taxon>Eukaryota</taxon>
        <taxon>Sar</taxon>
        <taxon>Stramenopiles</taxon>
        <taxon>Ochrophyta</taxon>
        <taxon>Bacillariophyta</taxon>
        <taxon>Coscinodiscophyceae</taxon>
        <taxon>Thalassiosirophycidae</taxon>
        <taxon>Stephanodiscales</taxon>
        <taxon>Stephanodiscaceae</taxon>
        <taxon>Discostella</taxon>
    </lineage>
</organism>
<evidence type="ECO:0000313" key="3">
    <source>
        <dbReference type="EMBL" id="KAL3757267.1"/>
    </source>
</evidence>
<feature type="compositionally biased region" description="Basic and acidic residues" evidence="2">
    <location>
        <begin position="262"/>
        <end position="278"/>
    </location>
</feature>
<feature type="region of interest" description="Disordered" evidence="2">
    <location>
        <begin position="1"/>
        <end position="278"/>
    </location>
</feature>
<keyword evidence="4" id="KW-1185">Reference proteome</keyword>
<name>A0ABD3M520_9STRA</name>
<feature type="compositionally biased region" description="Gly residues" evidence="2">
    <location>
        <begin position="1"/>
        <end position="12"/>
    </location>
</feature>
<sequence>MSFIGGGIGGDAGPDRGGNRGGGGGGGASRKNTKKFGKNLNKLTKAPAAPPVPVISPGSGGGSSSSFRGSSSNRNGLLLLSTKSKSSSGGGGGGLLAASGTPKTAHDALLLSAGARDGDSTKKQPAHAWGAGGAKDRETASSVDFRGADSAAEVWTGTSTSDSTIDRRDSSLQRQRSSTHRWTEQTSSLDNRGAEKAVFPEQRDSFAGGQRPSADRWTVGDVTDHVSNMSLSKSHTGKDASNDMQLNYRSSTGDIPQANENADVRESKTEATHQNSKDYQAEYMSKLARERAEKLRLEEEARVAAQKERAAMRLRVLEEKRLEERKRLLIQNQERRELSRPSSQVILEPLGKPKKDTPALLTPKPTISAQQVEKKDDRRTLYDPDRSFSSLVGGKMVKCNSNNNTELPRGSAKQSPVHVPAISSASTDNEEDNSPKPVHMVQLSNLDELDRGGRGEGQGVQRMLFDPNSGSMIAVPSREDPKSTKKAKQKAPPKGPVDKIVIESPESKMVRGKLGKGSSRKDEPISLQQRNKKPLDKGKQTPRKRVPRTRGVLYKIDKSGNYLNVDESEPDEGYGAHLVPGGKIKNPGAHVYVVKQQEVNDTFSQPKTTSTTATDGFSFRNDPGFLQHQTNFEAQQQKILEDAWASLVENDGPMAVESDLMAKKELPATKSGDDEYAAALEISPSIIGLNFDAIDTMDSVMLPPAIKVNGSHNHEESIALTTNFGLGATSSVGAVQSANPFIGPLGGVPGASLWGTSNTGASSSAYDLSALTGWNPTPFGEGDPSTLVGSVGLTGSTSQSSKLHLWGSSALDDN</sequence>
<feature type="compositionally biased region" description="Low complexity" evidence="2">
    <location>
        <begin position="64"/>
        <end position="87"/>
    </location>
</feature>
<protein>
    <submittedName>
        <fullName evidence="3">Uncharacterized protein</fullName>
    </submittedName>
</protein>
<feature type="compositionally biased region" description="Basic and acidic residues" evidence="2">
    <location>
        <begin position="372"/>
        <end position="386"/>
    </location>
</feature>
<accession>A0ABD3M520</accession>
<feature type="compositionally biased region" description="Polar residues" evidence="2">
    <location>
        <begin position="242"/>
        <end position="260"/>
    </location>
</feature>
<dbReference type="AlphaFoldDB" id="A0ABD3M520"/>